<proteinExistence type="predicted"/>
<comment type="caution">
    <text evidence="1">The sequence shown here is derived from an EMBL/GenBank/DDBJ whole genome shotgun (WGS) entry which is preliminary data.</text>
</comment>
<evidence type="ECO:0000313" key="2">
    <source>
        <dbReference type="Proteomes" id="UP001153331"/>
    </source>
</evidence>
<name>A0ACC2HZH8_9PLEO</name>
<keyword evidence="2" id="KW-1185">Reference proteome</keyword>
<evidence type="ECO:0000313" key="1">
    <source>
        <dbReference type="EMBL" id="KAJ8108103.1"/>
    </source>
</evidence>
<reference evidence="1" key="1">
    <citation type="submission" date="2022-11" db="EMBL/GenBank/DDBJ databases">
        <title>Genome Sequence of Boeremia exigua.</title>
        <authorList>
            <person name="Buettner E."/>
        </authorList>
    </citation>
    <scope>NUCLEOTIDE SEQUENCE</scope>
    <source>
        <strain evidence="1">CU02</strain>
    </source>
</reference>
<accession>A0ACC2HZH8</accession>
<dbReference type="EMBL" id="JAPHNI010000803">
    <property type="protein sequence ID" value="KAJ8108103.1"/>
    <property type="molecule type" value="Genomic_DNA"/>
</dbReference>
<protein>
    <submittedName>
        <fullName evidence="1">Uncharacterized protein</fullName>
    </submittedName>
</protein>
<organism evidence="1 2">
    <name type="scientific">Boeremia exigua</name>
    <dbReference type="NCBI Taxonomy" id="749465"/>
    <lineage>
        <taxon>Eukaryota</taxon>
        <taxon>Fungi</taxon>
        <taxon>Dikarya</taxon>
        <taxon>Ascomycota</taxon>
        <taxon>Pezizomycotina</taxon>
        <taxon>Dothideomycetes</taxon>
        <taxon>Pleosporomycetidae</taxon>
        <taxon>Pleosporales</taxon>
        <taxon>Pleosporineae</taxon>
        <taxon>Didymellaceae</taxon>
        <taxon>Boeremia</taxon>
    </lineage>
</organism>
<gene>
    <name evidence="1" type="ORF">OPT61_g8407</name>
</gene>
<dbReference type="Proteomes" id="UP001153331">
    <property type="component" value="Unassembled WGS sequence"/>
</dbReference>
<sequence length="109" mass="12252">MALQQIGFDESSAVVLYWGTSKMDRTSLGRILRGSDALAEDVPPLSCIKIDLSRFVVSGLGLEFWSLGTVYQAYFYQSNQDTLSFHDALFDAEAQARILRRIRKDTQAL</sequence>